<sequence>MSIKAQLELARQELLDMGLRGNPMLHVPRNSKFLEIMEGDTSFVFQTLTAERKAFGFRGLAEDGEGDEQDDLEGEILSEAGDEAEAAVDFAWEALNTRQLPTRLSDDRLDARLIKMESEAHTLLQEQGIDVLYLALGFLEWYEDPNAQTPRFAPLVLVPVELSRESVKSRYRVTYTGSDLGPNLNLGAKLKGEFRLQLPDFEDEFDFSAYLEAVETTIANQARWRVHPDRMVLGFFSFGKFQMYVDLDPGNWPDESALLENMQLKKLFESGFQSDADLLEGVTGHDALREPETLHLVKDADSSQMEAILAVMEGANLVIQGPPGTGKSQTITNLVGEALARGKTVLFVAQKMAALEVVKTRLDECHLGDSVLELHSHKSNKKAVLESLKAVFDQGKPTSPDREADYRRLREVREYLDGYVEDVGAPVLSSGLNYVQCLGHMLQLRKDSRLDELPLIPFDLLRHWDREALGRGERAMAGVRDHLREFGPSDDNPFNRSRRDSLSPNEDQVLTRLVSDSSTRLQQLMDDAHGLAQAMKVPSPTSFSDISVLHRAGKRALDAPHLQGIRVSTHEWQVRRDDIREAVSSGAEMARLRAALSEVFIDAAFEADLLPVRMGLAGRADKWWRVFSGAYRKAKTDLRGLMKGPLTGKPTQWLAWVDDLLAYQRHSKRFRELEPVCRSLFGAQWQGVRSDWPVLERLSSWIIELYEAIGKGDLPEGLADFLEGDPDLKSWEGHVEGLEKQSSQLQSMLGDLKLLLRWEVQEGVEYSLADWRNLLQGWRDTSRLYAMTRFNQLEKEIEAAGLGSLISQLRDWRKSPDVLVDWLRHSYFSGLVDSAYADKARIGQFDRLAHERMIREFSQLDQSAFSFAQEKLVSHLHEALPSFHAAGEMDILRREFSKKRRHLPIRRLMSEAGSVIQRIKPVFMMSPMSVATYLPQGKIHFDLVIFDEASQIPAPEALGAIIRGNQAVVVGDSKQMPPTNFFSRAVEISDEEAELSATADVESILGLMLAQGVPERMLRWHYRSRHHSLIAVSNDQFYQNQLLIFPSPGSNPHARGLRFHHLAHTHYDRGGSRANLGEAQAVARAVMDHAMATPELSLGVVAFSTAQREVILLEVERLRREHPETEAFFRHHDGGDEFFIKNLENVQGDERDVIFISVGYGFTATGQLGQNFGPLNGQGGERRLNVLITRSRLAMDVFANFRADDLRVDANSPFGVRALKAFLHYAETGDLPKGQETEREPDSPFELEVMRAIERLGYEVQPQVGSKGFYIDLAVRDPAQPGRYILAVECDGASYHSSAIARERDRLRQSVLEGLGWSFHRIWSTEWFRNARGEIDRLRESIESALRSAEASVKGVNVVKNPHDGANRTPKGPLIERVAVPAQGSQASIPPYQPVDVKTLGLPRNVVNFLDITEAKLSSAVLAVVEGEGPVHTQVLTSRILSAVGLSRAGSRIQQRILDIINKLERGNLISFDGEFAYPKDESSVPEIRDWCASPDAPNKFEYVPDTELVYALYHTVKDAHSIHPDDCMAAAINLLGFKRLTASVRERLQVVLDEMIETRALRSVSDRLQIGEEG</sequence>
<dbReference type="Pfam" id="PF13086">
    <property type="entry name" value="AAA_11"/>
    <property type="match status" value="2"/>
</dbReference>
<dbReference type="KEGG" id="tgr:Tgr7_1773"/>
<dbReference type="SUPFAM" id="SSF52540">
    <property type="entry name" value="P-loop containing nucleoside triphosphate hydrolases"/>
    <property type="match status" value="2"/>
</dbReference>
<dbReference type="Proteomes" id="UP000002383">
    <property type="component" value="Chromosome"/>
</dbReference>
<evidence type="ECO:0000259" key="4">
    <source>
        <dbReference type="Pfam" id="PF13087"/>
    </source>
</evidence>
<dbReference type="CDD" id="cd18808">
    <property type="entry name" value="SF1_C_Upf1"/>
    <property type="match status" value="1"/>
</dbReference>
<evidence type="ECO:0000259" key="2">
    <source>
        <dbReference type="Pfam" id="PF11784"/>
    </source>
</evidence>
<dbReference type="InterPro" id="IPR011335">
    <property type="entry name" value="Restrct_endonuc-II-like"/>
</dbReference>
<evidence type="ECO:0000259" key="5">
    <source>
        <dbReference type="Pfam" id="PF18741"/>
    </source>
</evidence>
<dbReference type="InterPro" id="IPR047187">
    <property type="entry name" value="SF1_C_Upf1"/>
</dbReference>
<evidence type="ECO:0000313" key="7">
    <source>
        <dbReference type="Proteomes" id="UP000002383"/>
    </source>
</evidence>
<dbReference type="OrthoDB" id="9757917at2"/>
<evidence type="ECO:0000259" key="3">
    <source>
        <dbReference type="Pfam" id="PF13086"/>
    </source>
</evidence>
<dbReference type="PANTHER" id="PTHR10887">
    <property type="entry name" value="DNA2/NAM7 HELICASE FAMILY"/>
    <property type="match status" value="1"/>
</dbReference>
<evidence type="ECO:0000313" key="6">
    <source>
        <dbReference type="EMBL" id="ACL72855.1"/>
    </source>
</evidence>
<dbReference type="eggNOG" id="COG1112">
    <property type="taxonomic scope" value="Bacteria"/>
</dbReference>
<dbReference type="PANTHER" id="PTHR10887:SF530">
    <property type="entry name" value="SUPERFAMILY I DNA HELICASES"/>
    <property type="match status" value="1"/>
</dbReference>
<dbReference type="Gene3D" id="3.40.50.300">
    <property type="entry name" value="P-loop containing nucleotide triphosphate hydrolases"/>
    <property type="match status" value="3"/>
</dbReference>
<feature type="domain" description="DNA2/NAM7 helicase helicase" evidence="3">
    <location>
        <begin position="301"/>
        <end position="364"/>
    </location>
</feature>
<dbReference type="Pfam" id="PF13195">
    <property type="entry name" value="DUF4011"/>
    <property type="match status" value="1"/>
</dbReference>
<dbReference type="FunFam" id="3.40.50.300:FF:002063">
    <property type="entry name" value="DNA helicase related protein"/>
    <property type="match status" value="1"/>
</dbReference>
<dbReference type="EMBL" id="CP001339">
    <property type="protein sequence ID" value="ACL72855.1"/>
    <property type="molecule type" value="Genomic_DNA"/>
</dbReference>
<dbReference type="InterPro" id="IPR027417">
    <property type="entry name" value="P-loop_NTPase"/>
</dbReference>
<feature type="region of interest" description="Disordered" evidence="1">
    <location>
        <begin position="483"/>
        <end position="506"/>
    </location>
</feature>
<proteinExistence type="predicted"/>
<accession>B8GSF1</accession>
<name>B8GSF1_THISH</name>
<feature type="domain" description="Restriction endonuclease type II-like" evidence="5">
    <location>
        <begin position="1245"/>
        <end position="1342"/>
    </location>
</feature>
<dbReference type="InterPro" id="IPR041677">
    <property type="entry name" value="DNA2/NAM7_AAA_11"/>
</dbReference>
<dbReference type="SUPFAM" id="SSF52980">
    <property type="entry name" value="Restriction endonuclease-like"/>
    <property type="match status" value="1"/>
</dbReference>
<evidence type="ECO:0000256" key="1">
    <source>
        <dbReference type="SAM" id="MobiDB-lite"/>
    </source>
</evidence>
<dbReference type="InterPro" id="IPR045055">
    <property type="entry name" value="DNA2/NAM7-like"/>
</dbReference>
<dbReference type="RefSeq" id="WP_012638337.1">
    <property type="nucleotide sequence ID" value="NC_011901.1"/>
</dbReference>
<dbReference type="Gene3D" id="3.40.960.10">
    <property type="entry name" value="VSR Endonuclease"/>
    <property type="match status" value="1"/>
</dbReference>
<reference evidence="6 7" key="1">
    <citation type="journal article" date="2011" name="Stand. Genomic Sci.">
        <title>Complete genome sequence of 'Thioalkalivibrio sulfidophilus' HL-EbGr7.</title>
        <authorList>
            <person name="Muyzer G."/>
            <person name="Sorokin D.Y."/>
            <person name="Mavromatis K."/>
            <person name="Lapidus A."/>
            <person name="Clum A."/>
            <person name="Ivanova N."/>
            <person name="Pati A."/>
            <person name="d'Haeseleer P."/>
            <person name="Woyke T."/>
            <person name="Kyrpides N.C."/>
        </authorList>
    </citation>
    <scope>NUCLEOTIDE SEQUENCE [LARGE SCALE GENOMIC DNA]</scope>
    <source>
        <strain evidence="6 7">HL-EbGR7</strain>
    </source>
</reference>
<keyword evidence="7" id="KW-1185">Reference proteome</keyword>
<dbReference type="Pfam" id="PF11784">
    <property type="entry name" value="DUF3320"/>
    <property type="match status" value="1"/>
</dbReference>
<organism evidence="6 7">
    <name type="scientific">Thioalkalivibrio sulfidiphilus (strain HL-EbGR7)</name>
    <dbReference type="NCBI Taxonomy" id="396588"/>
    <lineage>
        <taxon>Bacteria</taxon>
        <taxon>Pseudomonadati</taxon>
        <taxon>Pseudomonadota</taxon>
        <taxon>Gammaproteobacteria</taxon>
        <taxon>Chromatiales</taxon>
        <taxon>Ectothiorhodospiraceae</taxon>
        <taxon>Thioalkalivibrio</taxon>
    </lineage>
</organism>
<dbReference type="Pfam" id="PF13087">
    <property type="entry name" value="AAA_12"/>
    <property type="match status" value="1"/>
</dbReference>
<dbReference type="HOGENOM" id="CLU_000788_3_2_6"/>
<dbReference type="InterPro" id="IPR025103">
    <property type="entry name" value="DUF4011"/>
</dbReference>
<dbReference type="GO" id="GO:0004386">
    <property type="term" value="F:helicase activity"/>
    <property type="evidence" value="ECO:0007669"/>
    <property type="project" value="InterPro"/>
</dbReference>
<feature type="domain" description="DNA2/NAM7 helicase helicase" evidence="3">
    <location>
        <begin position="940"/>
        <end position="979"/>
    </location>
</feature>
<dbReference type="InterPro" id="IPR049468">
    <property type="entry name" value="Restrct_endonuc-II-like_dom"/>
</dbReference>
<dbReference type="InterPro" id="IPR041679">
    <property type="entry name" value="DNA2/NAM7-like_C"/>
</dbReference>
<dbReference type="InterPro" id="IPR021754">
    <property type="entry name" value="DUF3320"/>
</dbReference>
<dbReference type="FunFam" id="3.40.960.10:FF:000002">
    <property type="entry name" value="DNA helicase related protein"/>
    <property type="match status" value="1"/>
</dbReference>
<feature type="domain" description="DNA2/NAM7 helicase-like C-terminal" evidence="4">
    <location>
        <begin position="1007"/>
        <end position="1199"/>
    </location>
</feature>
<feature type="domain" description="DUF3320" evidence="2">
    <location>
        <begin position="1409"/>
        <end position="1455"/>
    </location>
</feature>
<protein>
    <recommendedName>
        <fullName evidence="8">DUF3320 domain-containing protein</fullName>
    </recommendedName>
</protein>
<dbReference type="Pfam" id="PF18741">
    <property type="entry name" value="MTES_1575"/>
    <property type="match status" value="1"/>
</dbReference>
<gene>
    <name evidence="6" type="ordered locus">Tgr7_1773</name>
</gene>
<evidence type="ECO:0008006" key="8">
    <source>
        <dbReference type="Google" id="ProtNLM"/>
    </source>
</evidence>
<dbReference type="STRING" id="396588.Tgr7_1773"/>